<sequence length="308" mass="35481">MSLQQNNSARIHVCTDSKGPYHAKDETVQLNYIEWQDRFATEKPYEVISKAPAGFPRANFSCSLAAPEIIHDIRGREKLFNLQDHGFEIRMHHHTVDTFDKASVEQNYLPSLDMLLKEVFGPGTETYFFDWRIRSSDRSKSSVTPGAIVDLDDPLLCLPPVQTVHVDQSPLGAVNRVRYHMGERADDLLKKRCRIINLWRPMRHTINNFPLAVCDGGTLLKEKLLTVDHVRKTYIGESMYPLACPERYKWYYLNRQEKEEVLLFKTYDSDMNARAKCCPHTSFAQSGARTDGNPRETIEVRALVFTDE</sequence>
<keyword evidence="3" id="KW-1185">Reference proteome</keyword>
<protein>
    <submittedName>
        <fullName evidence="2">Putative 7 alpha-cephem-methoxylase</fullName>
    </submittedName>
</protein>
<gene>
    <name evidence="2" type="ORF">BBK36DRAFT_1130787</name>
</gene>
<accession>A0A2T4AY20</accession>
<dbReference type="PANTHER" id="PTHR34598:SF3">
    <property type="entry name" value="OXIDOREDUCTASE AN1597"/>
    <property type="match status" value="1"/>
</dbReference>
<proteinExistence type="inferred from homology"/>
<dbReference type="NCBIfam" id="NF041278">
    <property type="entry name" value="CmcJ_NvfI_EfuI"/>
    <property type="match status" value="1"/>
</dbReference>
<dbReference type="AlphaFoldDB" id="A0A2T4AY20"/>
<dbReference type="GeneID" id="36599997"/>
<organism evidence="2 3">
    <name type="scientific">Trichoderma citrinoviride</name>
    <dbReference type="NCBI Taxonomy" id="58853"/>
    <lineage>
        <taxon>Eukaryota</taxon>
        <taxon>Fungi</taxon>
        <taxon>Dikarya</taxon>
        <taxon>Ascomycota</taxon>
        <taxon>Pezizomycotina</taxon>
        <taxon>Sordariomycetes</taxon>
        <taxon>Hypocreomycetidae</taxon>
        <taxon>Hypocreales</taxon>
        <taxon>Hypocreaceae</taxon>
        <taxon>Trichoderma</taxon>
    </lineage>
</organism>
<dbReference type="RefSeq" id="XP_024745181.1">
    <property type="nucleotide sequence ID" value="XM_024891879.1"/>
</dbReference>
<evidence type="ECO:0000256" key="1">
    <source>
        <dbReference type="ARBA" id="ARBA00023604"/>
    </source>
</evidence>
<evidence type="ECO:0000313" key="3">
    <source>
        <dbReference type="Proteomes" id="UP000241546"/>
    </source>
</evidence>
<name>A0A2T4AY20_9HYPO</name>
<dbReference type="PANTHER" id="PTHR34598">
    <property type="entry name" value="BLL6449 PROTEIN"/>
    <property type="match status" value="1"/>
</dbReference>
<dbReference type="Proteomes" id="UP000241546">
    <property type="component" value="Unassembled WGS sequence"/>
</dbReference>
<reference evidence="3" key="1">
    <citation type="submission" date="2016-07" db="EMBL/GenBank/DDBJ databases">
        <title>Multiple horizontal gene transfer events from other fungi enriched the ability of initially mycotrophic Trichoderma (Ascomycota) to feed on dead plant biomass.</title>
        <authorList>
            <consortium name="DOE Joint Genome Institute"/>
            <person name="Atanasova L."/>
            <person name="Chenthamara K."/>
            <person name="Zhang J."/>
            <person name="Grujic M."/>
            <person name="Henrissat B."/>
            <person name="Kuo A."/>
            <person name="Aerts A."/>
            <person name="Salamov A."/>
            <person name="Lipzen A."/>
            <person name="Labutti K."/>
            <person name="Barry K."/>
            <person name="Miao Y."/>
            <person name="Rahimi M.J."/>
            <person name="Shen Q."/>
            <person name="Grigoriev I.V."/>
            <person name="Kubicek C.P."/>
            <person name="Druzhinina I.S."/>
        </authorList>
    </citation>
    <scope>NUCLEOTIDE SEQUENCE [LARGE SCALE GENOMIC DNA]</scope>
    <source>
        <strain evidence="3">TUCIM 6016</strain>
    </source>
</reference>
<dbReference type="EMBL" id="KZ680227">
    <property type="protein sequence ID" value="PTB61861.1"/>
    <property type="molecule type" value="Genomic_DNA"/>
</dbReference>
<comment type="similarity">
    <text evidence="1">Belongs to the asaB hydroxylase/desaturase family.</text>
</comment>
<dbReference type="OrthoDB" id="412788at2759"/>
<dbReference type="GO" id="GO:0016491">
    <property type="term" value="F:oxidoreductase activity"/>
    <property type="evidence" value="ECO:0007669"/>
    <property type="project" value="InterPro"/>
</dbReference>
<dbReference type="InterPro" id="IPR044053">
    <property type="entry name" value="AsaB-like"/>
</dbReference>
<evidence type="ECO:0000313" key="2">
    <source>
        <dbReference type="EMBL" id="PTB61861.1"/>
    </source>
</evidence>